<evidence type="ECO:0000259" key="1">
    <source>
        <dbReference type="Pfam" id="PF20256"/>
    </source>
</evidence>
<dbReference type="InterPro" id="IPR037165">
    <property type="entry name" value="AldOxase/xan_DH_Mopterin-bd_sf"/>
</dbReference>
<reference evidence="2 3" key="1">
    <citation type="submission" date="2020-09" db="EMBL/GenBank/DDBJ databases">
        <title>Sinomicrobium weinanense sp. nov., a halophilic bacteria isolated from saline-alkali soil.</title>
        <authorList>
            <person name="Wu P."/>
            <person name="Ren H."/>
            <person name="Mei Y."/>
            <person name="Liang Y."/>
            <person name="Chen Z."/>
        </authorList>
    </citation>
    <scope>NUCLEOTIDE SEQUENCE [LARGE SCALE GENOMIC DNA]</scope>
    <source>
        <strain evidence="2 3">FJxs</strain>
    </source>
</reference>
<dbReference type="InterPro" id="IPR046867">
    <property type="entry name" value="AldOxase/xan_DH_MoCoBD2"/>
</dbReference>
<dbReference type="PANTHER" id="PTHR47495:SF1">
    <property type="entry name" value="BLL3820 PROTEIN"/>
    <property type="match status" value="1"/>
</dbReference>
<name>A0A926JRV6_9FLAO</name>
<keyword evidence="3" id="KW-1185">Reference proteome</keyword>
<dbReference type="PROSITE" id="PS51318">
    <property type="entry name" value="TAT"/>
    <property type="match status" value="1"/>
</dbReference>
<dbReference type="Pfam" id="PF20256">
    <property type="entry name" value="MoCoBD_2"/>
    <property type="match status" value="1"/>
</dbReference>
<evidence type="ECO:0000313" key="3">
    <source>
        <dbReference type="Proteomes" id="UP000653730"/>
    </source>
</evidence>
<sequence length="202" mass="22089">MIPQTRRNFIKTAGSLTIGFSLGGIPLFPGVFSCSGEIPDTTRSSSSVNAWLEILPNGNLRVFTGKIEIGQGIRTAIAQVAAEELNMDMEKIEVVLADTDRTPNESYTSGSRSIESSAMSVRHAAAYARQKLLDLAAKRLNTSTDDLWIKNGKVGHKNDKKTVSFNDILGGHQIEDEVNLEVQLKPRADRKVIGKPVPRQDI</sequence>
<dbReference type="InterPro" id="IPR006311">
    <property type="entry name" value="TAT_signal"/>
</dbReference>
<dbReference type="PROSITE" id="PS51257">
    <property type="entry name" value="PROKAR_LIPOPROTEIN"/>
    <property type="match status" value="1"/>
</dbReference>
<dbReference type="SUPFAM" id="SSF56003">
    <property type="entry name" value="Molybdenum cofactor-binding domain"/>
    <property type="match status" value="1"/>
</dbReference>
<dbReference type="EMBL" id="JACVDC010000025">
    <property type="protein sequence ID" value="MBC9796365.1"/>
    <property type="molecule type" value="Genomic_DNA"/>
</dbReference>
<organism evidence="2 3">
    <name type="scientific">Sinomicrobium weinanense</name>
    <dbReference type="NCBI Taxonomy" id="2842200"/>
    <lineage>
        <taxon>Bacteria</taxon>
        <taxon>Pseudomonadati</taxon>
        <taxon>Bacteroidota</taxon>
        <taxon>Flavobacteriia</taxon>
        <taxon>Flavobacteriales</taxon>
        <taxon>Flavobacteriaceae</taxon>
        <taxon>Sinomicrobium</taxon>
    </lineage>
</organism>
<comment type="caution">
    <text evidence="2">The sequence shown here is derived from an EMBL/GenBank/DDBJ whole genome shotgun (WGS) entry which is preliminary data.</text>
</comment>
<proteinExistence type="predicted"/>
<dbReference type="Proteomes" id="UP000653730">
    <property type="component" value="Unassembled WGS sequence"/>
</dbReference>
<feature type="domain" description="Aldehyde oxidase/xanthine dehydrogenase second molybdopterin binding" evidence="1">
    <location>
        <begin position="24"/>
        <end position="182"/>
    </location>
</feature>
<evidence type="ECO:0000313" key="2">
    <source>
        <dbReference type="EMBL" id="MBC9796365.1"/>
    </source>
</evidence>
<dbReference type="GO" id="GO:0016491">
    <property type="term" value="F:oxidoreductase activity"/>
    <property type="evidence" value="ECO:0007669"/>
    <property type="project" value="InterPro"/>
</dbReference>
<dbReference type="Gene3D" id="3.30.365.10">
    <property type="entry name" value="Aldehyde oxidase/xanthine dehydrogenase, molybdopterin binding domain"/>
    <property type="match status" value="1"/>
</dbReference>
<accession>A0A926JRV6</accession>
<dbReference type="RefSeq" id="WP_187965512.1">
    <property type="nucleotide sequence ID" value="NZ_JACVDC010000025.1"/>
</dbReference>
<dbReference type="AlphaFoldDB" id="A0A926JRV6"/>
<protein>
    <submittedName>
        <fullName evidence="2">Molybdopterin-dependent oxidoreductase</fullName>
    </submittedName>
</protein>
<feature type="non-terminal residue" evidence="2">
    <location>
        <position position="202"/>
    </location>
</feature>
<gene>
    <name evidence="2" type="ORF">IBL28_10320</name>
</gene>
<dbReference type="PANTHER" id="PTHR47495">
    <property type="entry name" value="ALDEHYDE DEHYDROGENASE"/>
    <property type="match status" value="1"/>
</dbReference>
<dbReference type="InterPro" id="IPR052516">
    <property type="entry name" value="N-heterocyclic_Hydroxylase"/>
</dbReference>